<accession>A0ABZ2K096</accession>
<protein>
    <submittedName>
        <fullName evidence="2">DoxX family protein</fullName>
    </submittedName>
</protein>
<evidence type="ECO:0000256" key="1">
    <source>
        <dbReference type="SAM" id="Phobius"/>
    </source>
</evidence>
<keyword evidence="1" id="KW-1133">Transmembrane helix</keyword>
<gene>
    <name evidence="2" type="ORF">LZC95_37625</name>
</gene>
<evidence type="ECO:0000313" key="3">
    <source>
        <dbReference type="Proteomes" id="UP001379533"/>
    </source>
</evidence>
<organism evidence="2 3">
    <name type="scientific">Pendulispora brunnea</name>
    <dbReference type="NCBI Taxonomy" id="2905690"/>
    <lineage>
        <taxon>Bacteria</taxon>
        <taxon>Pseudomonadati</taxon>
        <taxon>Myxococcota</taxon>
        <taxon>Myxococcia</taxon>
        <taxon>Myxococcales</taxon>
        <taxon>Sorangiineae</taxon>
        <taxon>Pendulisporaceae</taxon>
        <taxon>Pendulispora</taxon>
    </lineage>
</organism>
<sequence>MSTLFGKLPWVARLLAGFIFALFGLNGFLQFLPMPPPQGQAAQFLGGLAAAGYFYPLLALTELVAGVLLLAGRFVPLALLLLAPVIVNVVGFHLSIAPAGLPLAFLVLALELYLAWAYRDSFAPVLRARAIPVSTEVVEPIKRGAVA</sequence>
<feature type="transmembrane region" description="Helical" evidence="1">
    <location>
        <begin position="12"/>
        <end position="32"/>
    </location>
</feature>
<proteinExistence type="predicted"/>
<name>A0ABZ2K096_9BACT</name>
<dbReference type="EMBL" id="CP089982">
    <property type="protein sequence ID" value="WXA92162.1"/>
    <property type="molecule type" value="Genomic_DNA"/>
</dbReference>
<feature type="transmembrane region" description="Helical" evidence="1">
    <location>
        <begin position="77"/>
        <end position="94"/>
    </location>
</feature>
<keyword evidence="1" id="KW-0472">Membrane</keyword>
<dbReference type="Proteomes" id="UP001379533">
    <property type="component" value="Chromosome"/>
</dbReference>
<keyword evidence="3" id="KW-1185">Reference proteome</keyword>
<keyword evidence="1" id="KW-0812">Transmembrane</keyword>
<evidence type="ECO:0000313" key="2">
    <source>
        <dbReference type="EMBL" id="WXA92162.1"/>
    </source>
</evidence>
<dbReference type="RefSeq" id="WP_394842779.1">
    <property type="nucleotide sequence ID" value="NZ_CP089982.1"/>
</dbReference>
<reference evidence="2 3" key="1">
    <citation type="submission" date="2021-12" db="EMBL/GenBank/DDBJ databases">
        <title>Discovery of the Pendulisporaceae a myxobacterial family with distinct sporulation behavior and unique specialized metabolism.</title>
        <authorList>
            <person name="Garcia R."/>
            <person name="Popoff A."/>
            <person name="Bader C.D."/>
            <person name="Loehr J."/>
            <person name="Walesch S."/>
            <person name="Walt C."/>
            <person name="Boldt J."/>
            <person name="Bunk B."/>
            <person name="Haeckl F.J.F.P.J."/>
            <person name="Gunesch A.P."/>
            <person name="Birkelbach J."/>
            <person name="Nuebel U."/>
            <person name="Pietschmann T."/>
            <person name="Bach T."/>
            <person name="Mueller R."/>
        </authorList>
    </citation>
    <scope>NUCLEOTIDE SEQUENCE [LARGE SCALE GENOMIC DNA]</scope>
    <source>
        <strain evidence="2 3">MSr12523</strain>
    </source>
</reference>
<feature type="transmembrane region" description="Helical" evidence="1">
    <location>
        <begin position="44"/>
        <end position="70"/>
    </location>
</feature>
<feature type="transmembrane region" description="Helical" evidence="1">
    <location>
        <begin position="100"/>
        <end position="118"/>
    </location>
</feature>